<evidence type="ECO:0000313" key="1">
    <source>
        <dbReference type="EMBL" id="MDF0591942.1"/>
    </source>
</evidence>
<keyword evidence="2" id="KW-1185">Reference proteome</keyword>
<evidence type="ECO:0000313" key="2">
    <source>
        <dbReference type="Proteomes" id="UP001220010"/>
    </source>
</evidence>
<sequence>MKEVFKVDRSGMAKKHLQMSDGVLEIVGGITKSKATVLLADEEKRRKKRSMI</sequence>
<dbReference type="Proteomes" id="UP001220010">
    <property type="component" value="Unassembled WGS sequence"/>
</dbReference>
<comment type="caution">
    <text evidence="1">The sequence shown here is derived from an EMBL/GenBank/DDBJ whole genome shotgun (WGS) entry which is preliminary data.</text>
</comment>
<reference evidence="1 2" key="1">
    <citation type="submission" date="2023-03" db="EMBL/GenBank/DDBJ databases">
        <title>WGS of Methanotrichaceae archaeon Mx.</title>
        <authorList>
            <person name="Sorokin D.Y."/>
            <person name="Merkel A.Y."/>
        </authorList>
    </citation>
    <scope>NUCLEOTIDE SEQUENCE [LARGE SCALE GENOMIC DNA]</scope>
    <source>
        <strain evidence="1 2">Mx</strain>
    </source>
</reference>
<dbReference type="RefSeq" id="WP_316967659.1">
    <property type="nucleotide sequence ID" value="NZ_JARFPK010000093.1"/>
</dbReference>
<accession>A0ABT5XBM2</accession>
<name>A0ABT5XBM2_9EURY</name>
<proteinExistence type="predicted"/>
<dbReference type="EMBL" id="JARFPK010000093">
    <property type="protein sequence ID" value="MDF0591942.1"/>
    <property type="molecule type" value="Genomic_DNA"/>
</dbReference>
<organism evidence="1 2">
    <name type="scientific">Candidatus Methanocrinis natronophilus</name>
    <dbReference type="NCBI Taxonomy" id="3033396"/>
    <lineage>
        <taxon>Archaea</taxon>
        <taxon>Methanobacteriati</taxon>
        <taxon>Methanobacteriota</taxon>
        <taxon>Stenosarchaea group</taxon>
        <taxon>Methanomicrobia</taxon>
        <taxon>Methanotrichales</taxon>
        <taxon>Methanotrichaceae</taxon>
        <taxon>Methanocrinis</taxon>
    </lineage>
</organism>
<gene>
    <name evidence="1" type="ORF">P0O15_12315</name>
</gene>
<protein>
    <submittedName>
        <fullName evidence="1">Uncharacterized protein</fullName>
    </submittedName>
</protein>